<reference evidence="1 2" key="1">
    <citation type="submission" date="2016-12" db="EMBL/GenBank/DDBJ databases">
        <authorList>
            <person name="Song W.-J."/>
            <person name="Kurnit D.M."/>
        </authorList>
    </citation>
    <scope>NUCLEOTIDE SEQUENCE [LARGE SCALE GENOMIC DNA]</scope>
    <source>
        <strain evidence="1 2">DSM 18488</strain>
    </source>
</reference>
<dbReference type="Proteomes" id="UP000184603">
    <property type="component" value="Unassembled WGS sequence"/>
</dbReference>
<evidence type="ECO:0000313" key="1">
    <source>
        <dbReference type="EMBL" id="SHO49858.1"/>
    </source>
</evidence>
<name>A0A1M7YBF5_9BACT</name>
<accession>A0A1M7YBF5</accession>
<sequence>MILLSDRDSGWRQAASHLSEGIHIEFDEIEVVFLFSNTIIYVL</sequence>
<gene>
    <name evidence="1" type="ORF">SAMN02745220_03116</name>
</gene>
<keyword evidence="2" id="KW-1185">Reference proteome</keyword>
<organism evidence="1 2">
    <name type="scientific">Desulfopila aestuarii DSM 18488</name>
    <dbReference type="NCBI Taxonomy" id="1121416"/>
    <lineage>
        <taxon>Bacteria</taxon>
        <taxon>Pseudomonadati</taxon>
        <taxon>Thermodesulfobacteriota</taxon>
        <taxon>Desulfobulbia</taxon>
        <taxon>Desulfobulbales</taxon>
        <taxon>Desulfocapsaceae</taxon>
        <taxon>Desulfopila</taxon>
    </lineage>
</organism>
<protein>
    <submittedName>
        <fullName evidence="1">Uncharacterized protein</fullName>
    </submittedName>
</protein>
<evidence type="ECO:0000313" key="2">
    <source>
        <dbReference type="Proteomes" id="UP000184603"/>
    </source>
</evidence>
<dbReference type="EMBL" id="FRFE01000016">
    <property type="protein sequence ID" value="SHO49858.1"/>
    <property type="molecule type" value="Genomic_DNA"/>
</dbReference>
<proteinExistence type="predicted"/>
<dbReference type="AlphaFoldDB" id="A0A1M7YBF5"/>